<sequence>MGKKHEEVEFKAGVDPATLARLRRHRSLRPATVGRASTRRLVSIYYDAGDLRLMEAGLFLRMRRSGGRWEQTIKAARLALPGLQRVTEVTDPADGPEPSLTRISQRAVHRALEAALAGAALQPVCRSDIQRTTRLLETGEGRVELAFDRGSVSAGDVVDPFCEVEIECIDGGARPAWSWAQTLLDGEPVRLVQPSKAARGFTLAAGGEPLRAAVNHSNPSALGPQRTSEAAVEAMLAQLAHSIAENLYIVFTRDDPEGPHQLRVALRRLRALLRTTDGLLRKGGCDGMARRARDLGRLLAPLRDADVLTALLLEAGHDDELDAALCARRDAVRAEVREALREASATGFAITLLRLVDEGGWNPHGKSRRKRLRQPLAGALGPALDAQWSRVKRHGKGFGRLDAAARHRLRKDLKVLRYMLEIAALDPKAPPPDGLLKTLGRLQDALGVLNDADNLAGQRLTLDDPALARALARRQARLPVLKKTARRKQLAKARRAWGRLQERWHR</sequence>
<dbReference type="SUPFAM" id="SSF55154">
    <property type="entry name" value="CYTH-like phosphatases"/>
    <property type="match status" value="1"/>
</dbReference>
<gene>
    <name evidence="3" type="ORF">HRUBRA_02749</name>
</gene>
<dbReference type="PROSITE" id="PS51707">
    <property type="entry name" value="CYTH"/>
    <property type="match status" value="1"/>
</dbReference>
<evidence type="ECO:0000259" key="1">
    <source>
        <dbReference type="PROSITE" id="PS51707"/>
    </source>
</evidence>
<accession>A0A095XSX7</accession>
<dbReference type="InterPro" id="IPR023577">
    <property type="entry name" value="CYTH_domain"/>
</dbReference>
<comment type="caution">
    <text evidence="3">The sequence shown here is derived from an EMBL/GenBank/DDBJ whole genome shotgun (WGS) entry which is preliminary data.</text>
</comment>
<dbReference type="EC" id="4.6.1.1" evidence="3"/>
<dbReference type="STRING" id="1265313.HRUBRA_02749"/>
<dbReference type="Gene3D" id="1.40.20.10">
    <property type="entry name" value="CHAD domain"/>
    <property type="match status" value="1"/>
</dbReference>
<dbReference type="InterPro" id="IPR038186">
    <property type="entry name" value="CHAD_dom_sf"/>
</dbReference>
<reference evidence="3 4" key="1">
    <citation type="journal article" date="2014" name="Genome Announc.">
        <title>Genome Sequence of Gammaproteobacterial Pseudohaliea rubra Type Strain DSM 19751, Isolated from Coastal Seawater of the Mediterranean Sea.</title>
        <authorList>
            <person name="Spring S."/>
            <person name="Fiebig A."/>
            <person name="Riedel T."/>
            <person name="Goker M."/>
            <person name="Klenk H.P."/>
        </authorList>
    </citation>
    <scope>NUCLEOTIDE SEQUENCE [LARGE SCALE GENOMIC DNA]</scope>
    <source>
        <strain evidence="3 4">DSM 19751</strain>
    </source>
</reference>
<feature type="domain" description="CYTH" evidence="1">
    <location>
        <begin position="5"/>
        <end position="207"/>
    </location>
</feature>
<evidence type="ECO:0000259" key="2">
    <source>
        <dbReference type="PROSITE" id="PS51708"/>
    </source>
</evidence>
<dbReference type="AlphaFoldDB" id="A0A095XSX7"/>
<feature type="domain" description="CHAD" evidence="2">
    <location>
        <begin position="224"/>
        <end position="506"/>
    </location>
</feature>
<dbReference type="SMART" id="SM00880">
    <property type="entry name" value="CHAD"/>
    <property type="match status" value="1"/>
</dbReference>
<dbReference type="HOGENOM" id="CLU_040400_3_0_6"/>
<keyword evidence="3" id="KW-0456">Lyase</keyword>
<dbReference type="GO" id="GO:0004016">
    <property type="term" value="F:adenylate cyclase activity"/>
    <property type="evidence" value="ECO:0007669"/>
    <property type="project" value="UniProtKB-EC"/>
</dbReference>
<dbReference type="PANTHER" id="PTHR39569:SF1">
    <property type="entry name" value="INORGANIC TRIPHOSPHATASE"/>
    <property type="match status" value="1"/>
</dbReference>
<organism evidence="3 4">
    <name type="scientific">Pseudohaliea rubra DSM 19751</name>
    <dbReference type="NCBI Taxonomy" id="1265313"/>
    <lineage>
        <taxon>Bacteria</taxon>
        <taxon>Pseudomonadati</taxon>
        <taxon>Pseudomonadota</taxon>
        <taxon>Gammaproteobacteria</taxon>
        <taxon>Cellvibrionales</taxon>
        <taxon>Halieaceae</taxon>
        <taxon>Pseudohaliea</taxon>
    </lineage>
</organism>
<dbReference type="Proteomes" id="UP000029640">
    <property type="component" value="Unassembled WGS sequence"/>
</dbReference>
<dbReference type="eggNOG" id="COG3025">
    <property type="taxonomic scope" value="Bacteria"/>
</dbReference>
<protein>
    <submittedName>
        <fullName evidence="3">Adenylate cyclase</fullName>
        <ecNumber evidence="3">4.6.1.1</ecNumber>
    </submittedName>
</protein>
<dbReference type="InterPro" id="IPR033469">
    <property type="entry name" value="CYTH-like_dom_sf"/>
</dbReference>
<evidence type="ECO:0000313" key="3">
    <source>
        <dbReference type="EMBL" id="KGE02771.1"/>
    </source>
</evidence>
<dbReference type="PANTHER" id="PTHR39569">
    <property type="entry name" value="INORGANIC TRIPHOSPHATASE"/>
    <property type="match status" value="1"/>
</dbReference>
<dbReference type="InterPro" id="IPR007899">
    <property type="entry name" value="CHAD_dom"/>
</dbReference>
<dbReference type="Pfam" id="PF05235">
    <property type="entry name" value="CHAD"/>
    <property type="match status" value="1"/>
</dbReference>
<proteinExistence type="predicted"/>
<dbReference type="SMART" id="SM01118">
    <property type="entry name" value="CYTH"/>
    <property type="match status" value="1"/>
</dbReference>
<evidence type="ECO:0000313" key="4">
    <source>
        <dbReference type="Proteomes" id="UP000029640"/>
    </source>
</evidence>
<dbReference type="PROSITE" id="PS51708">
    <property type="entry name" value="CHAD"/>
    <property type="match status" value="1"/>
</dbReference>
<keyword evidence="4" id="KW-1185">Reference proteome</keyword>
<dbReference type="Pfam" id="PF01928">
    <property type="entry name" value="CYTH"/>
    <property type="match status" value="1"/>
</dbReference>
<dbReference type="GO" id="GO:0050355">
    <property type="term" value="F:inorganic triphosphate phosphatase activity"/>
    <property type="evidence" value="ECO:0007669"/>
    <property type="project" value="InterPro"/>
</dbReference>
<dbReference type="Gene3D" id="2.40.320.10">
    <property type="entry name" value="Hypothetical Protein Pfu-838710-001"/>
    <property type="match status" value="1"/>
</dbReference>
<dbReference type="GO" id="GO:0046872">
    <property type="term" value="F:metal ion binding"/>
    <property type="evidence" value="ECO:0007669"/>
    <property type="project" value="TreeGrafter"/>
</dbReference>
<dbReference type="EMBL" id="AUVB01000085">
    <property type="protein sequence ID" value="KGE02771.1"/>
    <property type="molecule type" value="Genomic_DNA"/>
</dbReference>
<dbReference type="InterPro" id="IPR039013">
    <property type="entry name" value="YgiF"/>
</dbReference>
<name>A0A095XSX7_9GAMM</name>